<evidence type="ECO:0000256" key="9">
    <source>
        <dbReference type="ARBA" id="ARBA00022982"/>
    </source>
</evidence>
<evidence type="ECO:0000256" key="12">
    <source>
        <dbReference type="ARBA" id="ARBA00030376"/>
    </source>
</evidence>
<evidence type="ECO:0000256" key="5">
    <source>
        <dbReference type="ARBA" id="ARBA00016385"/>
    </source>
</evidence>
<comment type="subcellular location">
    <subcellularLocation>
        <location evidence="2">Mitochondrion inner membrane</location>
        <topology evidence="2">Peripheral membrane protein</topology>
        <orientation evidence="2">Matrix side</orientation>
    </subcellularLocation>
</comment>
<dbReference type="Pfam" id="PF04716">
    <property type="entry name" value="ETC_C1_NDUFA5"/>
    <property type="match status" value="1"/>
</dbReference>
<proteinExistence type="inferred from homology"/>
<accession>A0A8C7B1A1</accession>
<keyword evidence="9" id="KW-0249">Electron transport</keyword>
<evidence type="ECO:0000256" key="2">
    <source>
        <dbReference type="ARBA" id="ARBA00004443"/>
    </source>
</evidence>
<dbReference type="PANTHER" id="PTHR12653:SF0">
    <property type="entry name" value="NADH DEHYDROGENASE [UBIQUINONE] 1 ALPHA SUBCOMPLEX SUBUNIT 5"/>
    <property type="match status" value="1"/>
</dbReference>
<evidence type="ECO:0000256" key="8">
    <source>
        <dbReference type="ARBA" id="ARBA00022792"/>
    </source>
</evidence>
<dbReference type="PANTHER" id="PTHR12653">
    <property type="entry name" value="NADH-UBIQUINONE OXIDOREDUCTASE 13 KD-B SUBUNIT"/>
    <property type="match status" value="1"/>
</dbReference>
<protein>
    <recommendedName>
        <fullName evidence="5">NADH dehydrogenase [ubiquinone] 1 alpha subcomplex subunit 5</fullName>
    </recommendedName>
    <alternativeName>
        <fullName evidence="12">Complex I subunit B13</fullName>
    </alternativeName>
    <alternativeName>
        <fullName evidence="14">Complex I-13kD-B</fullName>
    </alternativeName>
    <alternativeName>
        <fullName evidence="13">NADH-ubiquinone oxidoreductase 13 kDa-B subunit</fullName>
    </alternativeName>
</protein>
<keyword evidence="10" id="KW-0496">Mitochondrion</keyword>
<dbReference type="Ensembl" id="ENSNVIT00000019113.1">
    <property type="protein sequence ID" value="ENSNVIP00000016387.1"/>
    <property type="gene ID" value="ENSNVIG00000012852.1"/>
</dbReference>
<dbReference type="GO" id="GO:0005743">
    <property type="term" value="C:mitochondrial inner membrane"/>
    <property type="evidence" value="ECO:0007669"/>
    <property type="project" value="UniProtKB-SubCell"/>
</dbReference>
<dbReference type="GeneTree" id="ENSGT00940000168615"/>
<evidence type="ECO:0000256" key="10">
    <source>
        <dbReference type="ARBA" id="ARBA00023128"/>
    </source>
</evidence>
<evidence type="ECO:0000256" key="7">
    <source>
        <dbReference type="ARBA" id="ARBA00022660"/>
    </source>
</evidence>
<reference evidence="15" key="2">
    <citation type="submission" date="2025-09" db="UniProtKB">
        <authorList>
            <consortium name="Ensembl"/>
        </authorList>
    </citation>
    <scope>IDENTIFICATION</scope>
</reference>
<comment type="similarity">
    <text evidence="3">Belongs to the complex I NDUFA5 subunit family.</text>
</comment>
<keyword evidence="8" id="KW-0999">Mitochondrion inner membrane</keyword>
<dbReference type="InterPro" id="IPR006806">
    <property type="entry name" value="NDUFA5"/>
</dbReference>
<evidence type="ECO:0000256" key="13">
    <source>
        <dbReference type="ARBA" id="ARBA00032483"/>
    </source>
</evidence>
<comment type="function">
    <text evidence="1">Accessory subunit of the mitochondrial membrane respiratory chain NADH dehydrogenase (Complex I), that is believed not to be involved in catalysis. Complex I functions in the transfer of electrons from NADH to the respiratory chain. The immediate electron acceptor for the enzyme is believed to be ubiquinone.</text>
</comment>
<evidence type="ECO:0000256" key="4">
    <source>
        <dbReference type="ARBA" id="ARBA00011533"/>
    </source>
</evidence>
<evidence type="ECO:0000256" key="11">
    <source>
        <dbReference type="ARBA" id="ARBA00023136"/>
    </source>
</evidence>
<keyword evidence="16" id="KW-1185">Reference proteome</keyword>
<evidence type="ECO:0000256" key="1">
    <source>
        <dbReference type="ARBA" id="ARBA00003195"/>
    </source>
</evidence>
<comment type="subunit">
    <text evidence="4">Complex I is composed of 45 different subunits.</text>
</comment>
<keyword evidence="6" id="KW-0813">Transport</keyword>
<reference evidence="15" key="1">
    <citation type="submission" date="2025-08" db="UniProtKB">
        <authorList>
            <consortium name="Ensembl"/>
        </authorList>
    </citation>
    <scope>IDENTIFICATION</scope>
</reference>
<evidence type="ECO:0000313" key="15">
    <source>
        <dbReference type="Ensembl" id="ENSNVIP00000016387.1"/>
    </source>
</evidence>
<evidence type="ECO:0000313" key="16">
    <source>
        <dbReference type="Proteomes" id="UP000694425"/>
    </source>
</evidence>
<evidence type="ECO:0000256" key="14">
    <source>
        <dbReference type="ARBA" id="ARBA00032775"/>
    </source>
</evidence>
<dbReference type="AlphaFoldDB" id="A0A8C7B1A1"/>
<keyword evidence="7" id="KW-0679">Respiratory chain</keyword>
<dbReference type="GO" id="GO:0022904">
    <property type="term" value="P:respiratory electron transport chain"/>
    <property type="evidence" value="ECO:0007669"/>
    <property type="project" value="InterPro"/>
</dbReference>
<keyword evidence="11" id="KW-0472">Membrane</keyword>
<sequence length="68" mass="7965">VADLMKKTTGLVRFAVYGSLQERQRILYRKILGAFEQIPNNSTYRKCTEQITNEKLSMTKREKKINTL</sequence>
<evidence type="ECO:0000256" key="3">
    <source>
        <dbReference type="ARBA" id="ARBA00010261"/>
    </source>
</evidence>
<evidence type="ECO:0000256" key="6">
    <source>
        <dbReference type="ARBA" id="ARBA00022448"/>
    </source>
</evidence>
<dbReference type="Proteomes" id="UP000694425">
    <property type="component" value="Unplaced"/>
</dbReference>
<organism evidence="15 16">
    <name type="scientific">Neovison vison</name>
    <name type="common">American mink</name>
    <name type="synonym">Mustela vison</name>
    <dbReference type="NCBI Taxonomy" id="452646"/>
    <lineage>
        <taxon>Eukaryota</taxon>
        <taxon>Metazoa</taxon>
        <taxon>Chordata</taxon>
        <taxon>Craniata</taxon>
        <taxon>Vertebrata</taxon>
        <taxon>Euteleostomi</taxon>
        <taxon>Mammalia</taxon>
        <taxon>Eutheria</taxon>
        <taxon>Laurasiatheria</taxon>
        <taxon>Carnivora</taxon>
        <taxon>Caniformia</taxon>
        <taxon>Musteloidea</taxon>
        <taxon>Mustelidae</taxon>
        <taxon>Mustelinae</taxon>
        <taxon>Neogale</taxon>
    </lineage>
</organism>
<name>A0A8C7B1A1_NEOVI</name>